<dbReference type="AlphaFoldDB" id="A0A4Y3KQN5"/>
<gene>
    <name evidence="1" type="ORF">CCE01nite_06780</name>
</gene>
<proteinExistence type="predicted"/>
<dbReference type="EMBL" id="BJLR01000009">
    <property type="protein sequence ID" value="GEA86729.1"/>
    <property type="molecule type" value="Genomic_DNA"/>
</dbReference>
<accession>A0A4Y3KQN5</accession>
<name>A0A4Y3KQN5_9CELL</name>
<sequence length="64" mass="6881">MTAVLAGPRAASTITELCEAASREADPSLVRRVVMFLLWSHVLRADLTQVLDAASAVAWREDAA</sequence>
<evidence type="ECO:0000313" key="1">
    <source>
        <dbReference type="EMBL" id="GEA86729.1"/>
    </source>
</evidence>
<keyword evidence="2" id="KW-1185">Reference proteome</keyword>
<comment type="caution">
    <text evidence="1">The sequence shown here is derived from an EMBL/GenBank/DDBJ whole genome shotgun (WGS) entry which is preliminary data.</text>
</comment>
<dbReference type="Proteomes" id="UP000317046">
    <property type="component" value="Unassembled WGS sequence"/>
</dbReference>
<reference evidence="1" key="1">
    <citation type="submission" date="2019-06" db="EMBL/GenBank/DDBJ databases">
        <title>Whole genome shotgun sequence of Cellulomonas cellasea NBRC 3753.</title>
        <authorList>
            <person name="Hosoyama A."/>
            <person name="Uohara A."/>
            <person name="Ohji S."/>
            <person name="Ichikawa N."/>
        </authorList>
    </citation>
    <scope>NUCLEOTIDE SEQUENCE [LARGE SCALE GENOMIC DNA]</scope>
    <source>
        <strain evidence="1">NBRC 3753</strain>
    </source>
</reference>
<organism evidence="1 2">
    <name type="scientific">Cellulomonas cellasea</name>
    <dbReference type="NCBI Taxonomy" id="43670"/>
    <lineage>
        <taxon>Bacteria</taxon>
        <taxon>Bacillati</taxon>
        <taxon>Actinomycetota</taxon>
        <taxon>Actinomycetes</taxon>
        <taxon>Micrococcales</taxon>
        <taxon>Cellulomonadaceae</taxon>
        <taxon>Cellulomonas</taxon>
    </lineage>
</organism>
<protein>
    <submittedName>
        <fullName evidence="1">Uncharacterized protein</fullName>
    </submittedName>
</protein>
<evidence type="ECO:0000313" key="2">
    <source>
        <dbReference type="Proteomes" id="UP000317046"/>
    </source>
</evidence>